<evidence type="ECO:0000256" key="8">
    <source>
        <dbReference type="ARBA" id="ARBA00046520"/>
    </source>
</evidence>
<comment type="catalytic activity">
    <reaction evidence="5">
        <text>(R)-5-phosphomevalonate = (2E)-3-methyl-5-phosphooxypent-2-enoate + H2O</text>
        <dbReference type="Rhea" id="RHEA:78975"/>
        <dbReference type="ChEBI" id="CHEBI:15377"/>
        <dbReference type="ChEBI" id="CHEBI:58146"/>
        <dbReference type="ChEBI" id="CHEBI:229665"/>
        <dbReference type="EC" id="4.2.1.182"/>
    </reaction>
    <physiologicalReaction direction="left-to-right" evidence="5">
        <dbReference type="Rhea" id="RHEA:78976"/>
    </physiologicalReaction>
</comment>
<evidence type="ECO:0000313" key="13">
    <source>
        <dbReference type="Proteomes" id="UP000250134"/>
    </source>
</evidence>
<dbReference type="AlphaFoldDB" id="A0A2Z2M6Q6"/>
<dbReference type="PANTHER" id="PTHR36577:SF3">
    <property type="entry name" value="DUF521 DOMAIN PROTEIN (AFU_ORTHOLOGUE AFUA_6G00490)"/>
    <property type="match status" value="1"/>
</dbReference>
<dbReference type="GO" id="GO:0016829">
    <property type="term" value="F:lyase activity"/>
    <property type="evidence" value="ECO:0007669"/>
    <property type="project" value="UniProtKB-KW"/>
</dbReference>
<organism evidence="12 13">
    <name type="scientific">Thermococcus gorgonarius</name>
    <dbReference type="NCBI Taxonomy" id="71997"/>
    <lineage>
        <taxon>Archaea</taxon>
        <taxon>Methanobacteriati</taxon>
        <taxon>Methanobacteriota</taxon>
        <taxon>Thermococci</taxon>
        <taxon>Thermococcales</taxon>
        <taxon>Thermococcaceae</taxon>
        <taxon>Thermococcus</taxon>
    </lineage>
</organism>
<evidence type="ECO:0000256" key="6">
    <source>
        <dbReference type="ARBA" id="ARBA00045299"/>
    </source>
</evidence>
<comment type="similarity">
    <text evidence="7">Belongs to the AcnX type II large subunit family.</text>
</comment>
<dbReference type="RefSeq" id="WP_088885255.1">
    <property type="nucleotide sequence ID" value="NZ_CP014855.1"/>
</dbReference>
<evidence type="ECO:0000313" key="12">
    <source>
        <dbReference type="EMBL" id="ASJ00919.1"/>
    </source>
</evidence>
<comment type="function">
    <text evidence="6">Component of a hydro-lyase that catalyzes the dehydration of mevalonate 5-phosphate (MVA5P) to form trans-anhydromevalonate 5-phosphate (tAHMP). Involved in the archaeal mevalonate (MVA) pathway, which provides fundamental precursors for isoprenoid biosynthesis, such as isopentenyl diphosphate (IPP) and dimethylallyl diphosphate (DMAPP).</text>
</comment>
<sequence length="386" mass="42479">MYLTKEEELILAGEYGYALQKAMEILVALGDIYGADRLIPIKSAQVAGVSYKNIGDAGIEFLRDFVRAGAKVSVYTTLNPAGIGDEEFMEKQREVLELYREMGIETTSTCTPYYGANLPKFGDHIAWSESSAVIFANSIIGARTNREGGPSSLAAAIVGKTPNYGLHLDENRKATVIVDVQAKVRTFVDYAALGYHLGRTLGNDVLYLRKIKPERTEFLKEMGAAMAASGSIALYHVEGETPEYKGAIVDKLEKLTVEDSDIKAVKEQFSDDWSDIDMILIGCPHASLMEVKEIAELLVMRGRPLKIPLFITASRAVKALADSLGYTEVIERYNGKIMADSCFVVSPIKGWYKGIATNSGKSAFYFRSFGFNVRLDDTENLIKEAP</sequence>
<keyword evidence="3" id="KW-0414">Isoprene biosynthesis</keyword>
<dbReference type="InterPro" id="IPR007506">
    <property type="entry name" value="PMDh-L-like_dom"/>
</dbReference>
<dbReference type="PANTHER" id="PTHR36577">
    <property type="entry name" value="DUF521 DOMAIN PROTEIN (AFU_ORTHOLOGUE AFUA_6G00490)"/>
    <property type="match status" value="1"/>
</dbReference>
<evidence type="ECO:0000256" key="10">
    <source>
        <dbReference type="ARBA" id="ARBA00047196"/>
    </source>
</evidence>
<evidence type="ECO:0000256" key="2">
    <source>
        <dbReference type="ARBA" id="ARBA00023004"/>
    </source>
</evidence>
<keyword evidence="2" id="KW-0408">Iron</keyword>
<evidence type="ECO:0000256" key="5">
    <source>
        <dbReference type="ARBA" id="ARBA00045120"/>
    </source>
</evidence>
<gene>
    <name evidence="12" type="ORF">A3K92_05205</name>
</gene>
<dbReference type="EC" id="4.2.1.182" evidence="9"/>
<dbReference type="GeneID" id="33331926"/>
<proteinExistence type="inferred from homology"/>
<accession>A0A2Z2M6Q6</accession>
<evidence type="ECO:0000256" key="4">
    <source>
        <dbReference type="ARBA" id="ARBA00023239"/>
    </source>
</evidence>
<dbReference type="KEGG" id="tgg:A3K92_05205"/>
<evidence type="ECO:0000256" key="3">
    <source>
        <dbReference type="ARBA" id="ARBA00023229"/>
    </source>
</evidence>
<evidence type="ECO:0000256" key="7">
    <source>
        <dbReference type="ARBA" id="ARBA00046333"/>
    </source>
</evidence>
<dbReference type="Pfam" id="PF04412">
    <property type="entry name" value="AcnX"/>
    <property type="match status" value="1"/>
</dbReference>
<comment type="pathway">
    <text evidence="1">Isoprenoid biosynthesis; isopentenyl diphosphate biosynthesis via mevalonate pathway.</text>
</comment>
<name>A0A2Z2M6Q6_THEGO</name>
<dbReference type="CDD" id="cd01355">
    <property type="entry name" value="AcnX"/>
    <property type="match status" value="1"/>
</dbReference>
<evidence type="ECO:0000256" key="1">
    <source>
        <dbReference type="ARBA" id="ARBA00005092"/>
    </source>
</evidence>
<dbReference type="EMBL" id="CP014855">
    <property type="protein sequence ID" value="ASJ00919.1"/>
    <property type="molecule type" value="Genomic_DNA"/>
</dbReference>
<protein>
    <recommendedName>
        <fullName evidence="10">Phosphomevalonate dehydratase large subunit</fullName>
        <ecNumber evidence="9">4.2.1.182</ecNumber>
    </recommendedName>
</protein>
<keyword evidence="13" id="KW-1185">Reference proteome</keyword>
<dbReference type="Proteomes" id="UP000250134">
    <property type="component" value="Chromosome"/>
</dbReference>
<keyword evidence="4" id="KW-0456">Lyase</keyword>
<dbReference type="OrthoDB" id="25253at2157"/>
<feature type="domain" description="Phosphomevalonate dehydratase large subunit-like" evidence="11">
    <location>
        <begin position="1"/>
        <end position="383"/>
    </location>
</feature>
<evidence type="ECO:0000259" key="11">
    <source>
        <dbReference type="Pfam" id="PF04412"/>
    </source>
</evidence>
<comment type="subunit">
    <text evidence="8">Heterodimer composed of a large subunit (PMDh-L) and a small subunit (PMDh-S).</text>
</comment>
<dbReference type="GO" id="GO:0008299">
    <property type="term" value="P:isoprenoid biosynthetic process"/>
    <property type="evidence" value="ECO:0007669"/>
    <property type="project" value="UniProtKB-KW"/>
</dbReference>
<reference evidence="12 13" key="1">
    <citation type="submission" date="2016-03" db="EMBL/GenBank/DDBJ databases">
        <title>Complete genome sequence of Thermococcus gorgonarius.</title>
        <authorList>
            <person name="Oger P.M."/>
        </authorList>
    </citation>
    <scope>NUCLEOTIDE SEQUENCE [LARGE SCALE GENOMIC DNA]</scope>
    <source>
        <strain evidence="12 13">W-12</strain>
    </source>
</reference>
<evidence type="ECO:0000256" key="9">
    <source>
        <dbReference type="ARBA" id="ARBA00047176"/>
    </source>
</evidence>